<evidence type="ECO:0000259" key="12">
    <source>
        <dbReference type="PROSITE" id="PS50109"/>
    </source>
</evidence>
<dbReference type="SMART" id="SM00388">
    <property type="entry name" value="HisKA"/>
    <property type="match status" value="1"/>
</dbReference>
<evidence type="ECO:0000256" key="2">
    <source>
        <dbReference type="ARBA" id="ARBA00004370"/>
    </source>
</evidence>
<dbReference type="Gene3D" id="1.10.287.130">
    <property type="match status" value="1"/>
</dbReference>
<evidence type="ECO:0000313" key="15">
    <source>
        <dbReference type="Proteomes" id="UP000265745"/>
    </source>
</evidence>
<evidence type="ECO:0000256" key="7">
    <source>
        <dbReference type="ARBA" id="ARBA00022777"/>
    </source>
</evidence>
<protein>
    <recommendedName>
        <fullName evidence="3">histidine kinase</fullName>
        <ecNumber evidence="3">2.7.13.3</ecNumber>
    </recommendedName>
</protein>
<keyword evidence="5" id="KW-0808">Transferase</keyword>
<keyword evidence="4" id="KW-0597">Phosphoprotein</keyword>
<reference evidence="14 15" key="1">
    <citation type="submission" date="2018-06" db="EMBL/GenBank/DDBJ databases">
        <title>Pseudomonas jilinensis sp. nov., isolated from the production water of Jilin Oilfield in China.</title>
        <authorList>
            <person name="Wang J."/>
        </authorList>
    </citation>
    <scope>NUCLEOTIDE SEQUENCE [LARGE SCALE GENOMIC DNA]</scope>
    <source>
        <strain evidence="14 15">JS15-10A1</strain>
    </source>
</reference>
<evidence type="ECO:0000259" key="13">
    <source>
        <dbReference type="PROSITE" id="PS50885"/>
    </source>
</evidence>
<evidence type="ECO:0000313" key="14">
    <source>
        <dbReference type="EMBL" id="RHW20565.1"/>
    </source>
</evidence>
<feature type="domain" description="HAMP" evidence="13">
    <location>
        <begin position="191"/>
        <end position="243"/>
    </location>
</feature>
<evidence type="ECO:0000256" key="5">
    <source>
        <dbReference type="ARBA" id="ARBA00022679"/>
    </source>
</evidence>
<dbReference type="InterPro" id="IPR003661">
    <property type="entry name" value="HisK_dim/P_dom"/>
</dbReference>
<dbReference type="OrthoDB" id="9809766at2"/>
<evidence type="ECO:0000256" key="9">
    <source>
        <dbReference type="ARBA" id="ARBA00023012"/>
    </source>
</evidence>
<dbReference type="EC" id="2.7.13.3" evidence="3"/>
<dbReference type="PRINTS" id="PR00344">
    <property type="entry name" value="BCTRLSENSOR"/>
</dbReference>
<dbReference type="CDD" id="cd00082">
    <property type="entry name" value="HisKA"/>
    <property type="match status" value="1"/>
</dbReference>
<dbReference type="SUPFAM" id="SSF55874">
    <property type="entry name" value="ATPase domain of HSP90 chaperone/DNA topoisomerase II/histidine kinase"/>
    <property type="match status" value="1"/>
</dbReference>
<dbReference type="Gene3D" id="6.10.340.10">
    <property type="match status" value="1"/>
</dbReference>
<dbReference type="GO" id="GO:0005886">
    <property type="term" value="C:plasma membrane"/>
    <property type="evidence" value="ECO:0007669"/>
    <property type="project" value="TreeGrafter"/>
</dbReference>
<dbReference type="InterPro" id="IPR003594">
    <property type="entry name" value="HATPase_dom"/>
</dbReference>
<evidence type="ECO:0000256" key="3">
    <source>
        <dbReference type="ARBA" id="ARBA00012438"/>
    </source>
</evidence>
<dbReference type="PROSITE" id="PS50109">
    <property type="entry name" value="HIS_KIN"/>
    <property type="match status" value="1"/>
</dbReference>
<dbReference type="PANTHER" id="PTHR45436:SF1">
    <property type="entry name" value="SENSOR PROTEIN QSEC"/>
    <property type="match status" value="1"/>
</dbReference>
<evidence type="ECO:0000256" key="8">
    <source>
        <dbReference type="ARBA" id="ARBA00022989"/>
    </source>
</evidence>
<dbReference type="InterPro" id="IPR004358">
    <property type="entry name" value="Sig_transdc_His_kin-like_C"/>
</dbReference>
<name>A0A396SAS8_9PSED</name>
<keyword evidence="10 11" id="KW-0472">Membrane</keyword>
<dbReference type="GO" id="GO:0000155">
    <property type="term" value="F:phosphorelay sensor kinase activity"/>
    <property type="evidence" value="ECO:0007669"/>
    <property type="project" value="InterPro"/>
</dbReference>
<dbReference type="InterPro" id="IPR013727">
    <property type="entry name" value="2CSK_N"/>
</dbReference>
<comment type="catalytic activity">
    <reaction evidence="1">
        <text>ATP + protein L-histidine = ADP + protein N-phospho-L-histidine.</text>
        <dbReference type="EC" id="2.7.13.3"/>
    </reaction>
</comment>
<keyword evidence="6 11" id="KW-0812">Transmembrane</keyword>
<feature type="transmembrane region" description="Helical" evidence="11">
    <location>
        <begin position="12"/>
        <end position="31"/>
    </location>
</feature>
<accession>A0A396SAS8</accession>
<organism evidence="14 15">
    <name type="scientific">Pseudomonas jilinensis</name>
    <dbReference type="NCBI Taxonomy" id="2078689"/>
    <lineage>
        <taxon>Bacteria</taxon>
        <taxon>Pseudomonadati</taxon>
        <taxon>Pseudomonadota</taxon>
        <taxon>Gammaproteobacteria</taxon>
        <taxon>Pseudomonadales</taxon>
        <taxon>Pseudomonadaceae</taxon>
        <taxon>Pseudomonas</taxon>
    </lineage>
</organism>
<sequence>MSSAGSLRSSLLRWLALMLAILLVLVGDRGYRNAQRAADTAYDRSLLSSARAVAERLYDADGELFVDVPYIALDNFAYDISGRLYYQVLNPQGQTLSGFEDLPAPPEDAELTRDYPALARFYTSDYRGNGVRLVSLLQPVSTASVQGVAEIRVAETLGARERMARNLQRQSLINLGVLAASALLLSWLAVSAALTPLRRLRDQVASRRSDDLRPISTEGLQREVQPLVESINHFTGRLRENFERQRDFIAEASHELRTPLAGLKARLELGLRSDDPQAWRQALEEGLLSTDRTIGLANRLLSMARIERGARAVAEGSAERVALRPLIQELGMALAPLAHQRGIELALEAEHDAQIWGEPTLLQELLSNLIDNALAHTPAGGQIILRLGPGPSLEVEDSGPGIPEAERGKVFERFYHQGEGTGLGLSIVGEICRAHRAEISLHSGTILGGLLVRVVFAEGMLVEPVRP</sequence>
<comment type="caution">
    <text evidence="14">The sequence shown here is derived from an EMBL/GenBank/DDBJ whole genome shotgun (WGS) entry which is preliminary data.</text>
</comment>
<evidence type="ECO:0000256" key="6">
    <source>
        <dbReference type="ARBA" id="ARBA00022692"/>
    </source>
</evidence>
<dbReference type="AlphaFoldDB" id="A0A396SAS8"/>
<dbReference type="InterPro" id="IPR050428">
    <property type="entry name" value="TCS_sensor_his_kinase"/>
</dbReference>
<proteinExistence type="predicted"/>
<gene>
    <name evidence="14" type="ORF">C2846_13065</name>
</gene>
<dbReference type="InterPro" id="IPR036097">
    <property type="entry name" value="HisK_dim/P_sf"/>
</dbReference>
<evidence type="ECO:0000256" key="11">
    <source>
        <dbReference type="SAM" id="Phobius"/>
    </source>
</evidence>
<feature type="domain" description="Histidine kinase" evidence="12">
    <location>
        <begin position="251"/>
        <end position="460"/>
    </location>
</feature>
<dbReference type="CDD" id="cd00075">
    <property type="entry name" value="HATPase"/>
    <property type="match status" value="1"/>
</dbReference>
<keyword evidence="7 14" id="KW-0418">Kinase</keyword>
<dbReference type="PROSITE" id="PS50885">
    <property type="entry name" value="HAMP"/>
    <property type="match status" value="1"/>
</dbReference>
<evidence type="ECO:0000256" key="4">
    <source>
        <dbReference type="ARBA" id="ARBA00022553"/>
    </source>
</evidence>
<dbReference type="Pfam" id="PF02518">
    <property type="entry name" value="HATPase_c"/>
    <property type="match status" value="1"/>
</dbReference>
<dbReference type="Pfam" id="PF00512">
    <property type="entry name" value="HisKA"/>
    <property type="match status" value="1"/>
</dbReference>
<evidence type="ECO:0000256" key="10">
    <source>
        <dbReference type="ARBA" id="ARBA00023136"/>
    </source>
</evidence>
<dbReference type="InterPro" id="IPR003660">
    <property type="entry name" value="HAMP_dom"/>
</dbReference>
<comment type="subcellular location">
    <subcellularLocation>
        <location evidence="2">Membrane</location>
    </subcellularLocation>
</comment>
<dbReference type="InterPro" id="IPR036890">
    <property type="entry name" value="HATPase_C_sf"/>
</dbReference>
<dbReference type="Pfam" id="PF08521">
    <property type="entry name" value="2CSK_N"/>
    <property type="match status" value="1"/>
</dbReference>
<feature type="transmembrane region" description="Helical" evidence="11">
    <location>
        <begin position="172"/>
        <end position="194"/>
    </location>
</feature>
<keyword evidence="9" id="KW-0902">Two-component regulatory system</keyword>
<dbReference type="InterPro" id="IPR005467">
    <property type="entry name" value="His_kinase_dom"/>
</dbReference>
<dbReference type="EMBL" id="QJSA01000011">
    <property type="protein sequence ID" value="RHW20565.1"/>
    <property type="molecule type" value="Genomic_DNA"/>
</dbReference>
<keyword evidence="8 11" id="KW-1133">Transmembrane helix</keyword>
<dbReference type="Proteomes" id="UP000265745">
    <property type="component" value="Unassembled WGS sequence"/>
</dbReference>
<keyword evidence="15" id="KW-1185">Reference proteome</keyword>
<dbReference type="SMART" id="SM00387">
    <property type="entry name" value="HATPase_c"/>
    <property type="match status" value="1"/>
</dbReference>
<dbReference type="SUPFAM" id="SSF47384">
    <property type="entry name" value="Homodimeric domain of signal transducing histidine kinase"/>
    <property type="match status" value="1"/>
</dbReference>
<dbReference type="Gene3D" id="3.30.565.10">
    <property type="entry name" value="Histidine kinase-like ATPase, C-terminal domain"/>
    <property type="match status" value="1"/>
</dbReference>
<evidence type="ECO:0000256" key="1">
    <source>
        <dbReference type="ARBA" id="ARBA00000085"/>
    </source>
</evidence>
<dbReference type="PANTHER" id="PTHR45436">
    <property type="entry name" value="SENSOR HISTIDINE KINASE YKOH"/>
    <property type="match status" value="1"/>
</dbReference>